<dbReference type="AlphaFoldDB" id="A0A413V7V3"/>
<dbReference type="InterPro" id="IPR011006">
    <property type="entry name" value="CheY-like_superfamily"/>
</dbReference>
<dbReference type="SMART" id="SM00421">
    <property type="entry name" value="HTH_LUXR"/>
    <property type="match status" value="1"/>
</dbReference>
<name>A0A413V7V3_9BACE</name>
<dbReference type="PANTHER" id="PTHR44688">
    <property type="entry name" value="DNA-BINDING TRANSCRIPTIONAL ACTIVATOR DEVR_DOSR"/>
    <property type="match status" value="1"/>
</dbReference>
<dbReference type="Pfam" id="PF00196">
    <property type="entry name" value="GerE"/>
    <property type="match status" value="1"/>
</dbReference>
<dbReference type="EMBL" id="QSGO01000031">
    <property type="protein sequence ID" value="RHB29644.1"/>
    <property type="molecule type" value="Genomic_DNA"/>
</dbReference>
<dbReference type="CDD" id="cd06170">
    <property type="entry name" value="LuxR_C_like"/>
    <property type="match status" value="1"/>
</dbReference>
<feature type="domain" description="HTH luxR-type" evidence="4">
    <location>
        <begin position="147"/>
        <end position="212"/>
    </location>
</feature>
<organism evidence="5 6">
    <name type="scientific">Bacteroides nordii</name>
    <dbReference type="NCBI Taxonomy" id="291645"/>
    <lineage>
        <taxon>Bacteria</taxon>
        <taxon>Pseudomonadati</taxon>
        <taxon>Bacteroidota</taxon>
        <taxon>Bacteroidia</taxon>
        <taxon>Bacteroidales</taxon>
        <taxon>Bacteroidaceae</taxon>
        <taxon>Bacteroides</taxon>
    </lineage>
</organism>
<evidence type="ECO:0000313" key="6">
    <source>
        <dbReference type="Proteomes" id="UP000284379"/>
    </source>
</evidence>
<evidence type="ECO:0000256" key="2">
    <source>
        <dbReference type="ARBA" id="ARBA00023125"/>
    </source>
</evidence>
<dbReference type="RefSeq" id="WP_122202274.1">
    <property type="nucleotide sequence ID" value="NZ_CABJFV010000031.1"/>
</dbReference>
<keyword evidence="1" id="KW-0805">Transcription regulation</keyword>
<keyword evidence="2 5" id="KW-0238">DNA-binding</keyword>
<dbReference type="SUPFAM" id="SSF52172">
    <property type="entry name" value="CheY-like"/>
    <property type="match status" value="1"/>
</dbReference>
<comment type="caution">
    <text evidence="5">The sequence shown here is derived from an EMBL/GenBank/DDBJ whole genome shotgun (WGS) entry which is preliminary data.</text>
</comment>
<reference evidence="5 6" key="1">
    <citation type="submission" date="2018-08" db="EMBL/GenBank/DDBJ databases">
        <title>A genome reference for cultivated species of the human gut microbiota.</title>
        <authorList>
            <person name="Zou Y."/>
            <person name="Xue W."/>
            <person name="Luo G."/>
        </authorList>
    </citation>
    <scope>NUCLEOTIDE SEQUENCE [LARGE SCALE GENOMIC DNA]</scope>
    <source>
        <strain evidence="5 6">AM40-30BH</strain>
    </source>
</reference>
<keyword evidence="3" id="KW-0804">Transcription</keyword>
<protein>
    <submittedName>
        <fullName evidence="5">DNA-binding response regulator</fullName>
    </submittedName>
</protein>
<dbReference type="SUPFAM" id="SSF46894">
    <property type="entry name" value="C-terminal effector domain of the bipartite response regulators"/>
    <property type="match status" value="1"/>
</dbReference>
<dbReference type="GO" id="GO:0006355">
    <property type="term" value="P:regulation of DNA-templated transcription"/>
    <property type="evidence" value="ECO:0007669"/>
    <property type="project" value="InterPro"/>
</dbReference>
<gene>
    <name evidence="5" type="ORF">DW888_19610</name>
</gene>
<evidence type="ECO:0000256" key="3">
    <source>
        <dbReference type="ARBA" id="ARBA00023163"/>
    </source>
</evidence>
<dbReference type="Proteomes" id="UP000284379">
    <property type="component" value="Unassembled WGS sequence"/>
</dbReference>
<evidence type="ECO:0000256" key="1">
    <source>
        <dbReference type="ARBA" id="ARBA00023015"/>
    </source>
</evidence>
<evidence type="ECO:0000313" key="5">
    <source>
        <dbReference type="EMBL" id="RHB29644.1"/>
    </source>
</evidence>
<accession>A0A413V7V3</accession>
<dbReference type="Gene3D" id="3.40.50.2300">
    <property type="match status" value="1"/>
</dbReference>
<dbReference type="InterPro" id="IPR000792">
    <property type="entry name" value="Tscrpt_reg_LuxR_C"/>
</dbReference>
<dbReference type="InterPro" id="IPR016032">
    <property type="entry name" value="Sig_transdc_resp-reg_C-effctor"/>
</dbReference>
<evidence type="ECO:0000259" key="4">
    <source>
        <dbReference type="PROSITE" id="PS50043"/>
    </source>
</evidence>
<dbReference type="PRINTS" id="PR00038">
    <property type="entry name" value="HTHLUXR"/>
</dbReference>
<dbReference type="GO" id="GO:0003677">
    <property type="term" value="F:DNA binding"/>
    <property type="evidence" value="ECO:0007669"/>
    <property type="project" value="UniProtKB-KW"/>
</dbReference>
<sequence>MREYIIADNQDITKAGMMFLLSKQKDVSLLLTADNKAELIRELRLHPQAVVILDYTLFDFAGADELIVLRERFKEVDWLLFSDELSIGFLRQILFSSMAFGVVMKDNSKEEILTALQCASRKERFICNHVSNLLLSGNNQQPTSGTHTQEDHLLTTTEKNILKEIASGKTTKEIATEKNLSFHTINSHRKNIFRKLGVNNVHEATKYAMRAGIVDLAEYYI</sequence>
<dbReference type="PROSITE" id="PS50043">
    <property type="entry name" value="HTH_LUXR_2"/>
    <property type="match status" value="1"/>
</dbReference>
<proteinExistence type="predicted"/>
<dbReference type="PANTHER" id="PTHR44688:SF16">
    <property type="entry name" value="DNA-BINDING TRANSCRIPTIONAL ACTIVATOR DEVR_DOSR"/>
    <property type="match status" value="1"/>
</dbReference>